<dbReference type="Proteomes" id="UP001177872">
    <property type="component" value="Unassembled WGS sequence"/>
</dbReference>
<accession>A0ABU0VSQ1</accession>
<reference evidence="2" key="1">
    <citation type="submission" date="2023-07" db="EMBL/GenBank/DDBJ databases">
        <title>In vitro acaricidal activity of Serratia ureilytica strains isolated from Mimosa pudica nodules againts the dust mite Tyrophagus putrescentiae.</title>
        <authorList>
            <person name="Wong-Villareal A."/>
            <person name="Cerqueda-Garcia D."/>
        </authorList>
    </citation>
    <scope>NUCLEOTIDE SEQUENCE</scope>
    <source>
        <strain evidence="2">UTS2</strain>
    </source>
</reference>
<evidence type="ECO:0000259" key="1">
    <source>
        <dbReference type="Pfam" id="PF18847"/>
    </source>
</evidence>
<name>A0ABU0VSQ1_9GAMM</name>
<organism evidence="2 3">
    <name type="scientific">Serratia ureilytica</name>
    <dbReference type="NCBI Taxonomy" id="300181"/>
    <lineage>
        <taxon>Bacteria</taxon>
        <taxon>Pseudomonadati</taxon>
        <taxon>Pseudomonadota</taxon>
        <taxon>Gammaproteobacteria</taxon>
        <taxon>Enterobacterales</taxon>
        <taxon>Yersiniaceae</taxon>
        <taxon>Serratia</taxon>
    </lineage>
</organism>
<evidence type="ECO:0000313" key="2">
    <source>
        <dbReference type="EMBL" id="MDQ1864248.1"/>
    </source>
</evidence>
<dbReference type="InterPro" id="IPR041311">
    <property type="entry name" value="LPD29"/>
</dbReference>
<dbReference type="EMBL" id="JAVCZN010000018">
    <property type="protein sequence ID" value="MDQ1864248.1"/>
    <property type="molecule type" value="Genomic_DNA"/>
</dbReference>
<feature type="domain" description="Large polyvalent protein associated" evidence="1">
    <location>
        <begin position="62"/>
        <end position="145"/>
    </location>
</feature>
<keyword evidence="3" id="KW-1185">Reference proteome</keyword>
<comment type="caution">
    <text evidence="2">The sequence shown here is derived from an EMBL/GenBank/DDBJ whole genome shotgun (WGS) entry which is preliminary data.</text>
</comment>
<proteinExistence type="predicted"/>
<dbReference type="Pfam" id="PF18847">
    <property type="entry name" value="LPD29"/>
    <property type="match status" value="1"/>
</dbReference>
<evidence type="ECO:0000313" key="3">
    <source>
        <dbReference type="Proteomes" id="UP001177872"/>
    </source>
</evidence>
<gene>
    <name evidence="2" type="ORF">Q6237_25030</name>
</gene>
<protein>
    <submittedName>
        <fullName evidence="2">LPD29 domain-containing protein</fullName>
    </submittedName>
</protein>
<dbReference type="RefSeq" id="WP_262942963.1">
    <property type="nucleotide sequence ID" value="NZ_JAIQCT010000021.1"/>
</dbReference>
<sequence length="202" mass="23180">MCTPSELDGILSAALQEERKNEKAKKDMKEAFEEEVRRLKSAPEFTNLKKVESNNISVAAVVSSNIRLLLKKYFSDVKFTVKKTSYNSVSVRWTDGPTCDKVEEITGRFKSGYFNSMEDVYEYNESPFNVVYGGINFISIDRVYSDELIDKAISLCREIYGDKVPEWADVDSYKKGKLFTVNVNLLFNNNLQSEIRLKLKSF</sequence>